<dbReference type="EMBL" id="JAENIM010000044">
    <property type="protein sequence ID" value="MBK1792272.1"/>
    <property type="molecule type" value="Genomic_DNA"/>
</dbReference>
<dbReference type="InterPro" id="IPR011990">
    <property type="entry name" value="TPR-like_helical_dom_sf"/>
</dbReference>
<evidence type="ECO:0000313" key="1">
    <source>
        <dbReference type="EMBL" id="MBK1792272.1"/>
    </source>
</evidence>
<dbReference type="RefSeq" id="WP_200312285.1">
    <property type="nucleotide sequence ID" value="NZ_JAENIM010000044.1"/>
</dbReference>
<evidence type="ECO:0008006" key="3">
    <source>
        <dbReference type="Google" id="ProtNLM"/>
    </source>
</evidence>
<reference evidence="1" key="1">
    <citation type="submission" date="2021-01" db="EMBL/GenBank/DDBJ databases">
        <title>Modified the classification status of verrucomicrobia.</title>
        <authorList>
            <person name="Feng X."/>
        </authorList>
    </citation>
    <scope>NUCLEOTIDE SEQUENCE</scope>
    <source>
        <strain evidence="1">_KCTC 22039</strain>
    </source>
</reference>
<protein>
    <recommendedName>
        <fullName evidence="3">Tetratricopeptide repeat-containing protein</fullName>
    </recommendedName>
</protein>
<organism evidence="1 2">
    <name type="scientific">Persicirhabdus sediminis</name>
    <dbReference type="NCBI Taxonomy" id="454144"/>
    <lineage>
        <taxon>Bacteria</taxon>
        <taxon>Pseudomonadati</taxon>
        <taxon>Verrucomicrobiota</taxon>
        <taxon>Verrucomicrobiia</taxon>
        <taxon>Verrucomicrobiales</taxon>
        <taxon>Verrucomicrobiaceae</taxon>
        <taxon>Persicirhabdus</taxon>
    </lineage>
</organism>
<dbReference type="SUPFAM" id="SSF48452">
    <property type="entry name" value="TPR-like"/>
    <property type="match status" value="2"/>
</dbReference>
<keyword evidence="2" id="KW-1185">Reference proteome</keyword>
<dbReference type="Proteomes" id="UP000624703">
    <property type="component" value="Unassembled WGS sequence"/>
</dbReference>
<comment type="caution">
    <text evidence="1">The sequence shown here is derived from an EMBL/GenBank/DDBJ whole genome shotgun (WGS) entry which is preliminary data.</text>
</comment>
<sequence>MHERIDVISQQITQNPEMPQLYLDRAELNIQHENYLAASLDLKLAERFAPDSAAIPLLRGEISFTCQQLAAAEKFMQLALDRCATLARPHQVLSQLAEQDHDYAKAIDHLQKYMQLAPQHALPNYTRLSQLALQNNDPQLAEQAFQLGIKNKGPVPSLLEAQSRFYFSVQQPENGLAVLDSLAKQTPALAYRWKILEAEMWLENKQLAASLQAYQQALTLWQKLPANQQQRPHMQSIGQEIERQVQELSIQLEESR</sequence>
<gene>
    <name evidence="1" type="ORF">JIN82_14005</name>
</gene>
<name>A0A8J7MFH3_9BACT</name>
<dbReference type="AlphaFoldDB" id="A0A8J7MFH3"/>
<evidence type="ECO:0000313" key="2">
    <source>
        <dbReference type="Proteomes" id="UP000624703"/>
    </source>
</evidence>
<dbReference type="Gene3D" id="1.25.40.10">
    <property type="entry name" value="Tetratricopeptide repeat domain"/>
    <property type="match status" value="1"/>
</dbReference>
<proteinExistence type="predicted"/>
<accession>A0A8J7MFH3</accession>